<dbReference type="EMBL" id="JBJKFK010000339">
    <property type="protein sequence ID" value="KAL3317721.1"/>
    <property type="molecule type" value="Genomic_DNA"/>
</dbReference>
<accession>A0ABD2QH71</accession>
<evidence type="ECO:0000313" key="2">
    <source>
        <dbReference type="Proteomes" id="UP001626550"/>
    </source>
</evidence>
<dbReference type="SUPFAM" id="SSF52047">
    <property type="entry name" value="RNI-like"/>
    <property type="match status" value="1"/>
</dbReference>
<sequence length="84" mass="9452">MNSLKNLTLRWCDCITDASLIHVLNISTLQFLSISGCRKLTGDGISNLVRHRNLKMLELTHCPNATVKVKAYLKQNLVNCILLD</sequence>
<dbReference type="AlphaFoldDB" id="A0ABD2QH71"/>
<protein>
    <submittedName>
        <fullName evidence="1">F-box/LRR-repeat protein 16</fullName>
    </submittedName>
</protein>
<dbReference type="SMART" id="SM00367">
    <property type="entry name" value="LRR_CC"/>
    <property type="match status" value="2"/>
</dbReference>
<organism evidence="1 2">
    <name type="scientific">Cichlidogyrus casuarinus</name>
    <dbReference type="NCBI Taxonomy" id="1844966"/>
    <lineage>
        <taxon>Eukaryota</taxon>
        <taxon>Metazoa</taxon>
        <taxon>Spiralia</taxon>
        <taxon>Lophotrochozoa</taxon>
        <taxon>Platyhelminthes</taxon>
        <taxon>Monogenea</taxon>
        <taxon>Monopisthocotylea</taxon>
        <taxon>Dactylogyridea</taxon>
        <taxon>Ancyrocephalidae</taxon>
        <taxon>Cichlidogyrus</taxon>
    </lineage>
</organism>
<comment type="caution">
    <text evidence="1">The sequence shown here is derived from an EMBL/GenBank/DDBJ whole genome shotgun (WGS) entry which is preliminary data.</text>
</comment>
<dbReference type="Proteomes" id="UP001626550">
    <property type="component" value="Unassembled WGS sequence"/>
</dbReference>
<proteinExistence type="predicted"/>
<dbReference type="InterPro" id="IPR006553">
    <property type="entry name" value="Leu-rich_rpt_Cys-con_subtyp"/>
</dbReference>
<reference evidence="1 2" key="1">
    <citation type="submission" date="2024-11" db="EMBL/GenBank/DDBJ databases">
        <title>Adaptive evolution of stress response genes in parasites aligns with host niche diversity.</title>
        <authorList>
            <person name="Hahn C."/>
            <person name="Resl P."/>
        </authorList>
    </citation>
    <scope>NUCLEOTIDE SEQUENCE [LARGE SCALE GENOMIC DNA]</scope>
    <source>
        <strain evidence="1">EGGRZ-B1_66</strain>
        <tissue evidence="1">Body</tissue>
    </source>
</reference>
<name>A0ABD2QH71_9PLAT</name>
<dbReference type="Gene3D" id="3.80.10.10">
    <property type="entry name" value="Ribonuclease Inhibitor"/>
    <property type="match status" value="1"/>
</dbReference>
<evidence type="ECO:0000313" key="1">
    <source>
        <dbReference type="EMBL" id="KAL3317721.1"/>
    </source>
</evidence>
<dbReference type="InterPro" id="IPR032675">
    <property type="entry name" value="LRR_dom_sf"/>
</dbReference>
<gene>
    <name evidence="1" type="primary">FBXL16_2</name>
    <name evidence="1" type="ORF">Ciccas_003614</name>
</gene>
<keyword evidence="2" id="KW-1185">Reference proteome</keyword>